<dbReference type="InterPro" id="IPR025827">
    <property type="entry name" value="Zn_ribbon_recom_dom"/>
</dbReference>
<evidence type="ECO:0000259" key="2">
    <source>
        <dbReference type="PROSITE" id="PS51737"/>
    </source>
</evidence>
<dbReference type="InterPro" id="IPR036162">
    <property type="entry name" value="Resolvase-like_N_sf"/>
</dbReference>
<dbReference type="Gene3D" id="3.90.1750.20">
    <property type="entry name" value="Putative Large Serine Recombinase, Chain B, Domain 2"/>
    <property type="match status" value="1"/>
</dbReference>
<gene>
    <name evidence="3" type="primary">rec1</name>
    <name evidence="4" type="ORF">BSR19_03525</name>
</gene>
<dbReference type="RefSeq" id="WP_061424514.1">
    <property type="nucleotide sequence ID" value="NZ_CP018187.1"/>
</dbReference>
<dbReference type="InterPro" id="IPR011109">
    <property type="entry name" value="DNA_bind_recombinase_dom"/>
</dbReference>
<dbReference type="AlphaFoldDB" id="A0A0F7VGX7"/>
<reference evidence="3" key="1">
    <citation type="submission" date="2015-02" db="EMBL/GenBank/DDBJ databases">
        <authorList>
            <person name="PAYOT S."/>
        </authorList>
    </citation>
    <scope>NUCLEOTIDE SEQUENCE</scope>
    <source>
        <strain evidence="3">F4-20</strain>
    </source>
</reference>
<dbReference type="EMBL" id="CP018187">
    <property type="protein sequence ID" value="QGU80250.1"/>
    <property type="molecule type" value="Genomic_DNA"/>
</dbReference>
<protein>
    <submittedName>
        <fullName evidence="4">Recombinase family protein</fullName>
    </submittedName>
    <submittedName>
        <fullName evidence="3">Serine recombinase, putative</fullName>
    </submittedName>
</protein>
<dbReference type="InterPro" id="IPR050639">
    <property type="entry name" value="SSR_resolvase"/>
</dbReference>
<dbReference type="GO" id="GO:0000150">
    <property type="term" value="F:DNA strand exchange activity"/>
    <property type="evidence" value="ECO:0007669"/>
    <property type="project" value="InterPro"/>
</dbReference>
<dbReference type="InterPro" id="IPR006119">
    <property type="entry name" value="Resolv_N"/>
</dbReference>
<name>A0A0F7VGX7_STRSL</name>
<dbReference type="Pfam" id="PF13408">
    <property type="entry name" value="Zn_ribbon_recom"/>
    <property type="match status" value="1"/>
</dbReference>
<dbReference type="PROSITE" id="PS51736">
    <property type="entry name" value="RECOMBINASES_3"/>
    <property type="match status" value="1"/>
</dbReference>
<reference evidence="3" key="2">
    <citation type="submission" date="2015-04" db="EMBL/GenBank/DDBJ databases">
        <title>Resistance genes and genetic elements associated with antibiotic resistance in clinical and commensal isolates of Streptococcus salivarius.</title>
        <authorList>
            <person name="Chaffanel F."/>
            <person name="Charron-Bourgoin F."/>
            <person name="Libante V."/>
            <person name="Leblond N."/>
            <person name="Payot S."/>
        </authorList>
    </citation>
    <scope>NUCLEOTIDE SEQUENCE</scope>
    <source>
        <strain evidence="3">F4-20</strain>
    </source>
</reference>
<proteinExistence type="predicted"/>
<evidence type="ECO:0000259" key="1">
    <source>
        <dbReference type="PROSITE" id="PS51736"/>
    </source>
</evidence>
<dbReference type="SMART" id="SM00857">
    <property type="entry name" value="Resolvase"/>
    <property type="match status" value="1"/>
</dbReference>
<dbReference type="Pfam" id="PF00239">
    <property type="entry name" value="Resolvase"/>
    <property type="match status" value="1"/>
</dbReference>
<evidence type="ECO:0000313" key="5">
    <source>
        <dbReference type="Proteomes" id="UP000422997"/>
    </source>
</evidence>
<dbReference type="Proteomes" id="UP000422997">
    <property type="component" value="Chromosome"/>
</dbReference>
<dbReference type="InterPro" id="IPR038109">
    <property type="entry name" value="DNA_bind_recomb_sf"/>
</dbReference>
<evidence type="ECO:0000313" key="4">
    <source>
        <dbReference type="EMBL" id="QGU80250.1"/>
    </source>
</evidence>
<dbReference type="PROSITE" id="PS51737">
    <property type="entry name" value="RECOMBINASE_DNA_BIND"/>
    <property type="match status" value="1"/>
</dbReference>
<dbReference type="CDD" id="cd00338">
    <property type="entry name" value="Ser_Recombinase"/>
    <property type="match status" value="1"/>
</dbReference>
<organism evidence="3">
    <name type="scientific">Streptococcus salivarius</name>
    <dbReference type="NCBI Taxonomy" id="1304"/>
    <lineage>
        <taxon>Bacteria</taxon>
        <taxon>Bacillati</taxon>
        <taxon>Bacillota</taxon>
        <taxon>Bacilli</taxon>
        <taxon>Lactobacillales</taxon>
        <taxon>Streptococcaceae</taxon>
        <taxon>Streptococcus</taxon>
    </lineage>
</organism>
<dbReference type="EMBL" id="LN812955">
    <property type="protein sequence ID" value="CEP28060.1"/>
    <property type="molecule type" value="Genomic_DNA"/>
</dbReference>
<dbReference type="PANTHER" id="PTHR30461">
    <property type="entry name" value="DNA-INVERTASE FROM LAMBDOID PROPHAGE"/>
    <property type="match status" value="1"/>
</dbReference>
<dbReference type="PANTHER" id="PTHR30461:SF23">
    <property type="entry name" value="DNA RECOMBINASE-RELATED"/>
    <property type="match status" value="1"/>
</dbReference>
<dbReference type="Pfam" id="PF07508">
    <property type="entry name" value="Recombinase"/>
    <property type="match status" value="1"/>
</dbReference>
<feature type="domain" description="Recombinase" evidence="2">
    <location>
        <begin position="176"/>
        <end position="298"/>
    </location>
</feature>
<feature type="domain" description="Resolvase/invertase-type recombinase catalytic" evidence="1">
    <location>
        <begin position="20"/>
        <end position="168"/>
    </location>
</feature>
<reference evidence="4 5" key="3">
    <citation type="submission" date="2016-11" db="EMBL/GenBank/DDBJ databases">
        <title>The potential of Streptococcus salivarius to inhibit the production of volatile sulphur compounds in the oral cavity.</title>
        <authorList>
            <person name="Sun L."/>
            <person name="Li Z."/>
            <person name="Jin D."/>
            <person name="Zhao H."/>
        </authorList>
    </citation>
    <scope>NUCLEOTIDE SEQUENCE [LARGE SCALE GENOMIC DNA]</scope>
    <source>
        <strain evidence="4 5">ICDC2</strain>
    </source>
</reference>
<dbReference type="FunFam" id="3.90.1750.20:FF:000007">
    <property type="entry name" value="Site-specific recombinase"/>
    <property type="match status" value="1"/>
</dbReference>
<dbReference type="GO" id="GO:0003677">
    <property type="term" value="F:DNA binding"/>
    <property type="evidence" value="ECO:0007669"/>
    <property type="project" value="InterPro"/>
</dbReference>
<sequence length="519" mass="59816">MKKITKIGVNETLIQKKKLKVAAYCRVSTASDEQLISLEAQKAHYENYIRSNDEWEYVGLYYDEGITGTKKDVRAGLLSMIADCEDGKIEFIITKSISRFARNTTDCLEMVRKLIGLGVHIYFEKENINTGTMESELMLSILSGLAESESISISENTKWAIQRRFQNGTFKISYPPYGYQNMDGQMIVIPKQAEIVKYIFAEVLSGKGTQKVANDLNQKGIPSKRGGRWTATTIRGILTNEKYTGDVLLQKTYTDSHFNRHTNYGEKNMYLVENHHEAIISHEDFEAVDVVLNQRAKEKGIEKRNSKYQNRYSFSGKIICSECGSTFKRRIHSSGRKYVAWCCSKHIGNITECSMQFIRDEDIKTAFVTMMNKLIYGQKFILRPLLNRLRNQNNVASFRRIEELETKIENNMEQSQMLTGLMAKGYLEPALFNKEKNSLEAERERLLVEKDQLTRSVNGNFTKVEEVDRLLKFATKSQMLTAYEDELFENYVEKIMVFSREEVGFELKCGITLKERLVN</sequence>
<evidence type="ECO:0000313" key="3">
    <source>
        <dbReference type="EMBL" id="CEP28060.1"/>
    </source>
</evidence>
<dbReference type="Gene3D" id="3.40.50.1390">
    <property type="entry name" value="Resolvase, N-terminal catalytic domain"/>
    <property type="match status" value="1"/>
</dbReference>
<accession>A0A0F7VGX7</accession>
<dbReference type="SUPFAM" id="SSF53041">
    <property type="entry name" value="Resolvase-like"/>
    <property type="match status" value="1"/>
</dbReference>